<dbReference type="EMBL" id="BK014996">
    <property type="protein sequence ID" value="DAD86251.1"/>
    <property type="molecule type" value="Genomic_DNA"/>
</dbReference>
<protein>
    <submittedName>
        <fullName evidence="2">Uncharacterized protein</fullName>
    </submittedName>
</protein>
<name>A0A8S5MWI0_9CAUD</name>
<feature type="region of interest" description="Disordered" evidence="1">
    <location>
        <begin position="324"/>
        <end position="363"/>
    </location>
</feature>
<proteinExistence type="predicted"/>
<feature type="compositionally biased region" description="Low complexity" evidence="1">
    <location>
        <begin position="61"/>
        <end position="76"/>
    </location>
</feature>
<organism evidence="2">
    <name type="scientific">Caudovirales sp. ctUL28</name>
    <dbReference type="NCBI Taxonomy" id="2826778"/>
    <lineage>
        <taxon>Viruses</taxon>
        <taxon>Duplodnaviria</taxon>
        <taxon>Heunggongvirae</taxon>
        <taxon>Uroviricota</taxon>
        <taxon>Caudoviricetes</taxon>
    </lineage>
</organism>
<evidence type="ECO:0000313" key="2">
    <source>
        <dbReference type="EMBL" id="DAD86251.1"/>
    </source>
</evidence>
<sequence length="727" mass="78062">MANNNQLSYQTATIDPTIAGYAARDPGFALGLLLGRGWVENYNERGIRKLQESLKGKDGLTPADANANAAGTNAAGGTPTINAGNASASADTTNAATASASADNAKPTPQIFSANQNPVMAQVDPYKITPMAVQPSDVQKAVMENTIANASAPQAGDVGYKDALMARVRNILYDPNNQWAQSAARGAIYNKLKEMDDPGGGNPYAMGNYIDPSKNFSQQALAQSFANKWTPQAVMNADGTVTQNPAPGYVSNNPLQGASMYAIQGNANQGIQSPDMNAQFRAYLNGETPQTAPILDAVQAAQAQQAAADNTVIPPQAKTANFTDAEQGEKSDEPVQQEQASQEGKPAVSKSETAATEQNSKNGKTVQYALQNNVQPTPLKPFSVKDWIAQVTQAGIAQGRPMNQIQAVISRGLPAAQAAEDNYKKQAVDGLLNRIYNGDETTGGKNLLPTMENANIAVPKLMQTLNEIDSIDPERGAQIRAILPSYNTFLKENISNFNKARDVGYSMKLSDHSMENNIKQHERLGQFDDERAKNMAKWKHAMSVAWRNQGLADRANLISKYSNGQITPDQAMGMLLGLGGKGNGVASGDVQKTSKGTLVINGNELSKTQTARSNELDANLRRMSDELKDYMANSTADDVKNGTSSDGEDNKDNLAKSINALDAYISGLDDKDRALIPNSIWDGLQQQLYAANYIRENLAGNGKMENAIEYLKALTPETRQKYNIITE</sequence>
<accession>A0A8S5MWI0</accession>
<feature type="compositionally biased region" description="Polar residues" evidence="1">
    <location>
        <begin position="350"/>
        <end position="363"/>
    </location>
</feature>
<evidence type="ECO:0000256" key="1">
    <source>
        <dbReference type="SAM" id="MobiDB-lite"/>
    </source>
</evidence>
<reference evidence="2" key="1">
    <citation type="journal article" date="2021" name="Proc. Natl. Acad. Sci. U.S.A.">
        <title>A Catalog of Tens of Thousands of Viruses from Human Metagenomes Reveals Hidden Associations with Chronic Diseases.</title>
        <authorList>
            <person name="Tisza M.J."/>
            <person name="Buck C.B."/>
        </authorList>
    </citation>
    <scope>NUCLEOTIDE SEQUENCE</scope>
    <source>
        <strain evidence="2">CtUL28</strain>
    </source>
</reference>
<feature type="region of interest" description="Disordered" evidence="1">
    <location>
        <begin position="57"/>
        <end position="76"/>
    </location>
</feature>